<evidence type="ECO:0000256" key="4">
    <source>
        <dbReference type="ARBA" id="ARBA00022989"/>
    </source>
</evidence>
<feature type="transmembrane region" description="Helical" evidence="6">
    <location>
        <begin position="484"/>
        <end position="504"/>
    </location>
</feature>
<feature type="transmembrane region" description="Helical" evidence="6">
    <location>
        <begin position="272"/>
        <end position="295"/>
    </location>
</feature>
<feature type="domain" description="ABC3 transporter permease C-terminal" evidence="7">
    <location>
        <begin position="727"/>
        <end position="839"/>
    </location>
</feature>
<proteinExistence type="predicted"/>
<protein>
    <recommendedName>
        <fullName evidence="7">ABC3 transporter permease C-terminal domain-containing protein</fullName>
    </recommendedName>
</protein>
<dbReference type="GO" id="GO:0005886">
    <property type="term" value="C:plasma membrane"/>
    <property type="evidence" value="ECO:0007669"/>
    <property type="project" value="UniProtKB-SubCell"/>
</dbReference>
<feature type="transmembrane region" description="Helical" evidence="6">
    <location>
        <begin position="38"/>
        <end position="57"/>
    </location>
</feature>
<dbReference type="Pfam" id="PF02687">
    <property type="entry name" value="FtsX"/>
    <property type="match status" value="2"/>
</dbReference>
<keyword evidence="3 6" id="KW-0812">Transmembrane</keyword>
<dbReference type="EMBL" id="CBTJ020000029">
    <property type="protein sequence ID" value="CDI02034.1"/>
    <property type="molecule type" value="Genomic_DNA"/>
</dbReference>
<gene>
    <name evidence="8" type="ORF">BN873_230049</name>
</gene>
<dbReference type="PANTHER" id="PTHR30287:SF1">
    <property type="entry name" value="INNER MEMBRANE PROTEIN"/>
    <property type="match status" value="1"/>
</dbReference>
<dbReference type="InterPro" id="IPR003838">
    <property type="entry name" value="ABC3_permease_C"/>
</dbReference>
<evidence type="ECO:0000313" key="9">
    <source>
        <dbReference type="Proteomes" id="UP000035760"/>
    </source>
</evidence>
<reference evidence="8" key="2">
    <citation type="submission" date="2014-03" db="EMBL/GenBank/DDBJ databases">
        <title>Candidatus Competibacter-lineage genomes retrieved from metagenomes reveal functional metabolic diversity.</title>
        <authorList>
            <person name="McIlroy S.J."/>
            <person name="Albertsen M."/>
            <person name="Andresen E.K."/>
            <person name="Saunders A.M."/>
            <person name="Kristiansen R."/>
            <person name="Stokholm-Bjerregaard M."/>
            <person name="Nielsen K.L."/>
            <person name="Nielsen P.H."/>
        </authorList>
    </citation>
    <scope>NUCLEOTIDE SEQUENCE</scope>
    <source>
        <strain evidence="8">Run_A_D11</strain>
    </source>
</reference>
<evidence type="ECO:0000256" key="5">
    <source>
        <dbReference type="ARBA" id="ARBA00023136"/>
    </source>
</evidence>
<evidence type="ECO:0000256" key="1">
    <source>
        <dbReference type="ARBA" id="ARBA00004651"/>
    </source>
</evidence>
<reference evidence="8" key="1">
    <citation type="submission" date="2013-07" db="EMBL/GenBank/DDBJ databases">
        <authorList>
            <person name="McIlroy S."/>
        </authorList>
    </citation>
    <scope>NUCLEOTIDE SEQUENCE [LARGE SCALE GENOMIC DNA]</scope>
    <source>
        <strain evidence="8">Run_A_D11</strain>
    </source>
</reference>
<comment type="caution">
    <text evidence="8">The sequence shown here is derived from an EMBL/GenBank/DDBJ whole genome shotgun (WGS) entry which is preliminary data.</text>
</comment>
<feature type="transmembrane region" description="Helical" evidence="6">
    <location>
        <begin position="315"/>
        <end position="342"/>
    </location>
</feature>
<comment type="subcellular location">
    <subcellularLocation>
        <location evidence="1">Cell membrane</location>
        <topology evidence="1">Multi-pass membrane protein</topology>
    </subcellularLocation>
</comment>
<keyword evidence="5 6" id="KW-0472">Membrane</keyword>
<accession>W6M5Z3</accession>
<feature type="transmembrane region" description="Helical" evidence="6">
    <location>
        <begin position="433"/>
        <end position="456"/>
    </location>
</feature>
<dbReference type="InterPro" id="IPR038766">
    <property type="entry name" value="Membrane_comp_ABC_pdt"/>
</dbReference>
<dbReference type="Proteomes" id="UP000035760">
    <property type="component" value="Unassembled WGS sequence"/>
</dbReference>
<evidence type="ECO:0000256" key="2">
    <source>
        <dbReference type="ARBA" id="ARBA00022475"/>
    </source>
</evidence>
<dbReference type="STRING" id="1400863.BN873_230049"/>
<keyword evidence="4 6" id="KW-1133">Transmembrane helix</keyword>
<feature type="domain" description="ABC3 transporter permease C-terminal" evidence="7">
    <location>
        <begin position="276"/>
        <end position="394"/>
    </location>
</feature>
<evidence type="ECO:0000256" key="3">
    <source>
        <dbReference type="ARBA" id="ARBA00022692"/>
    </source>
</evidence>
<keyword evidence="9" id="KW-1185">Reference proteome</keyword>
<evidence type="ECO:0000313" key="8">
    <source>
        <dbReference type="EMBL" id="CDI02034.1"/>
    </source>
</evidence>
<feature type="transmembrane region" description="Helical" evidence="6">
    <location>
        <begin position="774"/>
        <end position="797"/>
    </location>
</feature>
<evidence type="ECO:0000256" key="6">
    <source>
        <dbReference type="SAM" id="Phobius"/>
    </source>
</evidence>
<feature type="transmembrane region" description="Helical" evidence="6">
    <location>
        <begin position="407"/>
        <end position="426"/>
    </location>
</feature>
<feature type="transmembrane region" description="Helical" evidence="6">
    <location>
        <begin position="809"/>
        <end position="831"/>
    </location>
</feature>
<keyword evidence="2" id="KW-1003">Cell membrane</keyword>
<dbReference type="PANTHER" id="PTHR30287">
    <property type="entry name" value="MEMBRANE COMPONENT OF PREDICTED ABC SUPERFAMILY METABOLITE UPTAKE TRANSPORTER"/>
    <property type="match status" value="1"/>
</dbReference>
<evidence type="ECO:0000259" key="7">
    <source>
        <dbReference type="Pfam" id="PF02687"/>
    </source>
</evidence>
<sequence>MAVPETTSDQAPMAYWLTIGRMALRALARDWQAGELRVLAVALLIAVASVAAVGFFTDRIQQAMELKASELLGADLVVAAPNLLQPSLTEEARRQHLQTAETLNFRSVVIAGEMTQLAEVKAVGPGYPLRGALQVSDQPFAPPRIVADIPEPGQVWLDERLIQTLKLQVGDAVELGTRSFRIGQILAYEPDRAGDLFSIAPRLLMNLADIPSTGLIQPGSRVEYRLLLAGEPAALEMFKTTVKPLLKIGEKLQGVREARAELRLALERAERFLHLAALVSVILAGVGVAIAARRFAARHWDSVAIMRCVGATQPLIVRLFVLELVTLAAVAGVAGLVLGYVAQYGLSGVLGQLISRTELPAPSWFPIWPALATGFVTLLGFGLPPLLRLREVPPLRVLRRDLGPVDTRLLALYGPALLATAALLIWQAGELRLALIVCAGVAATTVVLSLAAWGLVKALNLLRGRVGVAWRFGLANIARRGPGSAVQVVALGLGLMALLMLTLVRTDLLTSWRSSLPADAPNHFLINIQPGEVEGIRQFLRERGLSSVELYPMVRGRLTGINGRPVEPNDYQDPRAKRLVEREFNLSQIERLQEDNRIVAGQWWAAGARGQGVASVEQGLAKDLGIALHDTLRFQIAGQSLEAEVTSLRSVEWDSFRVNFFVVFPPSALAAYPATWITSFHLPAGQKPLLAELVRHYPSVTVLDVEALMGKVREIMDRVIAAVEYVFLFTLAAGLVVLYAAIQATQDERRFESAVLRTLGAQRAMVRESLLAEFATLGLLAGVLAATAATVLGFVLSRHIFDFPYQFNPWIWLLGASAGVVGVGLAGLIGARSALRQPPWRALREL</sequence>
<organism evidence="8 9">
    <name type="scientific">Candidatus Competibacter denitrificans Run_A_D11</name>
    <dbReference type="NCBI Taxonomy" id="1400863"/>
    <lineage>
        <taxon>Bacteria</taxon>
        <taxon>Pseudomonadati</taxon>
        <taxon>Pseudomonadota</taxon>
        <taxon>Gammaproteobacteria</taxon>
        <taxon>Candidatus Competibacteraceae</taxon>
        <taxon>Candidatus Competibacter</taxon>
    </lineage>
</organism>
<dbReference type="AlphaFoldDB" id="W6M5Z3"/>
<feature type="transmembrane region" description="Helical" evidence="6">
    <location>
        <begin position="719"/>
        <end position="742"/>
    </location>
</feature>
<name>W6M5Z3_9GAMM</name>
<dbReference type="RefSeq" id="WP_242434379.1">
    <property type="nucleotide sequence ID" value="NZ_CBTJ020000029.1"/>
</dbReference>
<feature type="transmembrane region" description="Helical" evidence="6">
    <location>
        <begin position="363"/>
        <end position="387"/>
    </location>
</feature>